<reference evidence="2" key="1">
    <citation type="journal article" date="2017" name="Nature">
        <title>The sunflower genome provides insights into oil metabolism, flowering and Asterid evolution.</title>
        <authorList>
            <person name="Badouin H."/>
            <person name="Gouzy J."/>
            <person name="Grassa C.J."/>
            <person name="Murat F."/>
            <person name="Staton S.E."/>
            <person name="Cottret L."/>
            <person name="Lelandais-Briere C."/>
            <person name="Owens G.L."/>
            <person name="Carrere S."/>
            <person name="Mayjonade B."/>
            <person name="Legrand L."/>
            <person name="Gill N."/>
            <person name="Kane N.C."/>
            <person name="Bowers J.E."/>
            <person name="Hubner S."/>
            <person name="Bellec A."/>
            <person name="Berard A."/>
            <person name="Berges H."/>
            <person name="Blanchet N."/>
            <person name="Boniface M.C."/>
            <person name="Brunel D."/>
            <person name="Catrice O."/>
            <person name="Chaidir N."/>
            <person name="Claudel C."/>
            <person name="Donnadieu C."/>
            <person name="Faraut T."/>
            <person name="Fievet G."/>
            <person name="Helmstetter N."/>
            <person name="King M."/>
            <person name="Knapp S.J."/>
            <person name="Lai Z."/>
            <person name="Le Paslier M.C."/>
            <person name="Lippi Y."/>
            <person name="Lorenzon L."/>
            <person name="Mandel J.R."/>
            <person name="Marage G."/>
            <person name="Marchand G."/>
            <person name="Marquand E."/>
            <person name="Bret-Mestries E."/>
            <person name="Morien E."/>
            <person name="Nambeesan S."/>
            <person name="Nguyen T."/>
            <person name="Pegot-Espagnet P."/>
            <person name="Pouilly N."/>
            <person name="Raftis F."/>
            <person name="Sallet E."/>
            <person name="Schiex T."/>
            <person name="Thomas J."/>
            <person name="Vandecasteele C."/>
            <person name="Vares D."/>
            <person name="Vear F."/>
            <person name="Vautrin S."/>
            <person name="Crespi M."/>
            <person name="Mangin B."/>
            <person name="Burke J.M."/>
            <person name="Salse J."/>
            <person name="Munos S."/>
            <person name="Vincourt P."/>
            <person name="Rieseberg L.H."/>
            <person name="Langlade N.B."/>
        </authorList>
    </citation>
    <scope>NUCLEOTIDE SEQUENCE</scope>
    <source>
        <tissue evidence="2">Leaves</tissue>
    </source>
</reference>
<keyword evidence="1" id="KW-0472">Membrane</keyword>
<evidence type="ECO:0000256" key="1">
    <source>
        <dbReference type="SAM" id="Phobius"/>
    </source>
</evidence>
<keyword evidence="1" id="KW-0812">Transmembrane</keyword>
<keyword evidence="3" id="KW-1185">Reference proteome</keyword>
<reference evidence="2" key="2">
    <citation type="submission" date="2020-06" db="EMBL/GenBank/DDBJ databases">
        <title>Helianthus annuus Genome sequencing and assembly Release 2.</title>
        <authorList>
            <person name="Gouzy J."/>
            <person name="Langlade N."/>
            <person name="Munos S."/>
        </authorList>
    </citation>
    <scope>NUCLEOTIDE SEQUENCE</scope>
    <source>
        <tissue evidence="2">Leaves</tissue>
    </source>
</reference>
<accession>A0A9K3EIX3</accession>
<evidence type="ECO:0000313" key="3">
    <source>
        <dbReference type="Proteomes" id="UP000215914"/>
    </source>
</evidence>
<evidence type="ECO:0000313" key="2">
    <source>
        <dbReference type="EMBL" id="KAF5773948.1"/>
    </source>
</evidence>
<gene>
    <name evidence="2" type="ORF">HanXRQr2_Chr13g0594601</name>
</gene>
<keyword evidence="1" id="KW-1133">Transmembrane helix</keyword>
<dbReference type="AlphaFoldDB" id="A0A9K3EIX3"/>
<proteinExistence type="predicted"/>
<dbReference type="EMBL" id="MNCJ02000328">
    <property type="protein sequence ID" value="KAF5773948.1"/>
    <property type="molecule type" value="Genomic_DNA"/>
</dbReference>
<protein>
    <submittedName>
        <fullName evidence="2">Uncharacterized protein</fullName>
    </submittedName>
</protein>
<dbReference type="Proteomes" id="UP000215914">
    <property type="component" value="Unassembled WGS sequence"/>
</dbReference>
<dbReference type="Gramene" id="mRNA:HanXRQr2_Chr13g0594601">
    <property type="protein sequence ID" value="CDS:HanXRQr2_Chr13g0594601.1"/>
    <property type="gene ID" value="HanXRQr2_Chr13g0594601"/>
</dbReference>
<feature type="transmembrane region" description="Helical" evidence="1">
    <location>
        <begin position="124"/>
        <end position="151"/>
    </location>
</feature>
<organism evidence="2 3">
    <name type="scientific">Helianthus annuus</name>
    <name type="common">Common sunflower</name>
    <dbReference type="NCBI Taxonomy" id="4232"/>
    <lineage>
        <taxon>Eukaryota</taxon>
        <taxon>Viridiplantae</taxon>
        <taxon>Streptophyta</taxon>
        <taxon>Embryophyta</taxon>
        <taxon>Tracheophyta</taxon>
        <taxon>Spermatophyta</taxon>
        <taxon>Magnoliopsida</taxon>
        <taxon>eudicotyledons</taxon>
        <taxon>Gunneridae</taxon>
        <taxon>Pentapetalae</taxon>
        <taxon>asterids</taxon>
        <taxon>campanulids</taxon>
        <taxon>Asterales</taxon>
        <taxon>Asteraceae</taxon>
        <taxon>Asteroideae</taxon>
        <taxon>Heliantheae alliance</taxon>
        <taxon>Heliantheae</taxon>
        <taxon>Helianthus</taxon>
    </lineage>
</organism>
<sequence>MFFEAVLNDPVSALRRLDDGKPFTNVVKKERIVEASLLRLSRTTNSGLFFFTSCEELELVSGLPMEASESMCKASRCLLVLPPRIRANPCRLRRLNPSPERTTETKSRSKPQCGCELLRTETGFMYLTTGILVSSSLATMAVSVLLVLLTLTCSVSVSLLCFSSGFESQPIETCQSISR</sequence>
<name>A0A9K3EIX3_HELAN</name>
<comment type="caution">
    <text evidence="2">The sequence shown here is derived from an EMBL/GenBank/DDBJ whole genome shotgun (WGS) entry which is preliminary data.</text>
</comment>